<gene>
    <name evidence="2" type="ORF">FOMPIDRAFT_1164819</name>
</gene>
<protein>
    <submittedName>
        <fullName evidence="2">Uncharacterized protein</fullName>
    </submittedName>
</protein>
<proteinExistence type="predicted"/>
<dbReference type="eggNOG" id="ENOG502RV01">
    <property type="taxonomic scope" value="Eukaryota"/>
</dbReference>
<dbReference type="GO" id="GO:0003723">
    <property type="term" value="F:RNA binding"/>
    <property type="evidence" value="ECO:0007669"/>
    <property type="project" value="TreeGrafter"/>
</dbReference>
<dbReference type="Proteomes" id="UP000015241">
    <property type="component" value="Unassembled WGS sequence"/>
</dbReference>
<accession>S8FK97</accession>
<dbReference type="PANTHER" id="PTHR15633:SF2">
    <property type="entry name" value="NUCLEOLAR PROTEIN 11"/>
    <property type="match status" value="1"/>
</dbReference>
<sequence length="946" mass="102444">MSASLENSYAASQRSAAAALEERRAELSAQEANIADARVRFDAERLVSFYDELLAPQVADAIASLVQGFLAHEEACSRTLAEALELAERPANERLRITQFNDVLNELDQLLEEAGQLESSITAISPRQAECIVQLSDRPEQGSRLIATLSALLVFVQTDLMSASISDPFLLASYSLPSLPGRASFKSSASKASHVLVDSQYASTSDKANSFVSLAVQGDGVHVLDLSTLHPATSHTLGPNTRFACPPASRTSKRNGVQTCTTYGVIDSSPDIEEDHRGRAVWWWEESLSGGVMTADAQRKRQSALVSHRITHICAPEDLPEYLLLVGPNGRITITDAELTVYSSIDAESEEAIIVRHFVFPLHACGFISSQLGGVVSISVLKRGTNVIIAVSTVNTGGQIQSLGRCTIPEKLDIADASISSSGCLTVMSRSGVWSSYSLSATPTLTASPLCSPVSLNSLSFISPTGHPIPHCSEISILALTSSHVLLAGMPHGEPEIVLLIWDMQYGIALAEHRFHCPSHLHHGQQRGVAIELVVSGSTDQALLILHPATGKHEQTRATSVLVVPYVVPKISTIANALGRAAASQQWLRVEGESRKRHAPPTRDFTGVTPLQERSLKAMLAAQHSRDLSEVQNQWKVFVKAVPNPSVQPCLGHLFVKHVLDIVFLVTAPSASQDDTAPAHASTPYARDTVKYLLERKAVSDAMVDGGLIPALMERKDWENAVLALSTVSDLPESAVISLLAQVVAQHRRQSASDAMQVDAPSALPTLPAFLTLCVNYAASPGPLRVALKKHLPHAEDVVCVLEILDGWLERWGAEKLQLVPEGVKKDESGAYVAVLTEQKVLEIPPLDKVLAFISAFLDSSFLALLTYQPAHPLLRTLLARLEPELALASELQALKGPLQAFLTAPRRADRQRKPDTPAEQIKWKRAQAEEREMNVGIYQVETLWL</sequence>
<dbReference type="AlphaFoldDB" id="S8FK97"/>
<dbReference type="InParanoid" id="S8FK97"/>
<dbReference type="OrthoDB" id="4349954at2759"/>
<reference evidence="2 3" key="1">
    <citation type="journal article" date="2012" name="Science">
        <title>The Paleozoic origin of enzymatic lignin decomposition reconstructed from 31 fungal genomes.</title>
        <authorList>
            <person name="Floudas D."/>
            <person name="Binder M."/>
            <person name="Riley R."/>
            <person name="Barry K."/>
            <person name="Blanchette R.A."/>
            <person name="Henrissat B."/>
            <person name="Martinez A.T."/>
            <person name="Otillar R."/>
            <person name="Spatafora J.W."/>
            <person name="Yadav J.S."/>
            <person name="Aerts A."/>
            <person name="Benoit I."/>
            <person name="Boyd A."/>
            <person name="Carlson A."/>
            <person name="Copeland A."/>
            <person name="Coutinho P.M."/>
            <person name="de Vries R.P."/>
            <person name="Ferreira P."/>
            <person name="Findley K."/>
            <person name="Foster B."/>
            <person name="Gaskell J."/>
            <person name="Glotzer D."/>
            <person name="Gorecki P."/>
            <person name="Heitman J."/>
            <person name="Hesse C."/>
            <person name="Hori C."/>
            <person name="Igarashi K."/>
            <person name="Jurgens J.A."/>
            <person name="Kallen N."/>
            <person name="Kersten P."/>
            <person name="Kohler A."/>
            <person name="Kuees U."/>
            <person name="Kumar T.K.A."/>
            <person name="Kuo A."/>
            <person name="LaButti K."/>
            <person name="Larrondo L.F."/>
            <person name="Lindquist E."/>
            <person name="Ling A."/>
            <person name="Lombard V."/>
            <person name="Lucas S."/>
            <person name="Lundell T."/>
            <person name="Martin R."/>
            <person name="McLaughlin D.J."/>
            <person name="Morgenstern I."/>
            <person name="Morin E."/>
            <person name="Murat C."/>
            <person name="Nagy L.G."/>
            <person name="Nolan M."/>
            <person name="Ohm R.A."/>
            <person name="Patyshakuliyeva A."/>
            <person name="Rokas A."/>
            <person name="Ruiz-Duenas F.J."/>
            <person name="Sabat G."/>
            <person name="Salamov A."/>
            <person name="Samejima M."/>
            <person name="Schmutz J."/>
            <person name="Slot J.C."/>
            <person name="St John F."/>
            <person name="Stenlid J."/>
            <person name="Sun H."/>
            <person name="Sun S."/>
            <person name="Syed K."/>
            <person name="Tsang A."/>
            <person name="Wiebenga A."/>
            <person name="Young D."/>
            <person name="Pisabarro A."/>
            <person name="Eastwood D.C."/>
            <person name="Martin F."/>
            <person name="Cullen D."/>
            <person name="Grigoriev I.V."/>
            <person name="Hibbett D.S."/>
        </authorList>
    </citation>
    <scope>NUCLEOTIDE SEQUENCE</scope>
    <source>
        <strain evidence="3">FP-58527</strain>
    </source>
</reference>
<evidence type="ECO:0000313" key="3">
    <source>
        <dbReference type="Proteomes" id="UP000015241"/>
    </source>
</evidence>
<feature type="coiled-coil region" evidence="1">
    <location>
        <begin position="10"/>
        <end position="40"/>
    </location>
</feature>
<name>S8FK97_FOMSC</name>
<keyword evidence="3" id="KW-1185">Reference proteome</keyword>
<evidence type="ECO:0000313" key="2">
    <source>
        <dbReference type="EMBL" id="EPS98734.1"/>
    </source>
</evidence>
<dbReference type="EMBL" id="KE504162">
    <property type="protein sequence ID" value="EPS98734.1"/>
    <property type="molecule type" value="Genomic_DNA"/>
</dbReference>
<dbReference type="InterPro" id="IPR042859">
    <property type="entry name" value="NOL11"/>
</dbReference>
<keyword evidence="1" id="KW-0175">Coiled coil</keyword>
<organism evidence="2 3">
    <name type="scientific">Fomitopsis schrenkii</name>
    <name type="common">Brown rot fungus</name>
    <dbReference type="NCBI Taxonomy" id="2126942"/>
    <lineage>
        <taxon>Eukaryota</taxon>
        <taxon>Fungi</taxon>
        <taxon>Dikarya</taxon>
        <taxon>Basidiomycota</taxon>
        <taxon>Agaricomycotina</taxon>
        <taxon>Agaricomycetes</taxon>
        <taxon>Polyporales</taxon>
        <taxon>Fomitopsis</taxon>
    </lineage>
</organism>
<evidence type="ECO:0000256" key="1">
    <source>
        <dbReference type="SAM" id="Coils"/>
    </source>
</evidence>
<dbReference type="GO" id="GO:0005730">
    <property type="term" value="C:nucleolus"/>
    <property type="evidence" value="ECO:0007669"/>
    <property type="project" value="TreeGrafter"/>
</dbReference>
<dbReference type="STRING" id="743788.S8FK97"/>
<dbReference type="HOGENOM" id="CLU_009534_0_0_1"/>
<dbReference type="PANTHER" id="PTHR15633">
    <property type="entry name" value="NUCLEOLAR PROTEIN 11"/>
    <property type="match status" value="1"/>
</dbReference>
<dbReference type="GO" id="GO:0030490">
    <property type="term" value="P:maturation of SSU-rRNA"/>
    <property type="evidence" value="ECO:0007669"/>
    <property type="project" value="InterPro"/>
</dbReference>